<gene>
    <name evidence="3" type="ORF">R3P38DRAFT_3351375</name>
    <name evidence="2" type="ORF">R3P38DRAFT_3361277</name>
    <name evidence="1" type="ORF">R3P38DRAFT_3373611</name>
</gene>
<protein>
    <submittedName>
        <fullName evidence="2">Uncharacterized protein</fullName>
    </submittedName>
</protein>
<proteinExistence type="predicted"/>
<dbReference type="EMBL" id="JAWWNJ010000050">
    <property type="protein sequence ID" value="KAK7016541.1"/>
    <property type="molecule type" value="Genomic_DNA"/>
</dbReference>
<evidence type="ECO:0000313" key="2">
    <source>
        <dbReference type="EMBL" id="KAK7016541.1"/>
    </source>
</evidence>
<evidence type="ECO:0000313" key="4">
    <source>
        <dbReference type="Proteomes" id="UP001362999"/>
    </source>
</evidence>
<name>A0AAW0AVL2_9AGAR</name>
<comment type="caution">
    <text evidence="2">The sequence shown here is derived from an EMBL/GenBank/DDBJ whole genome shotgun (WGS) entry which is preliminary data.</text>
</comment>
<dbReference type="AlphaFoldDB" id="A0AAW0AVL2"/>
<evidence type="ECO:0000313" key="1">
    <source>
        <dbReference type="EMBL" id="KAK6991714.1"/>
    </source>
</evidence>
<accession>A0AAW0AVL2</accession>
<reference evidence="2 4" key="1">
    <citation type="journal article" date="2024" name="J Genomics">
        <title>Draft genome sequencing and assembly of Favolaschia claudopus CIRM-BRFM 2984 isolated from oak limbs.</title>
        <authorList>
            <person name="Navarro D."/>
            <person name="Drula E."/>
            <person name="Chaduli D."/>
            <person name="Cazenave R."/>
            <person name="Ahrendt S."/>
            <person name="Wang J."/>
            <person name="Lipzen A."/>
            <person name="Daum C."/>
            <person name="Barry K."/>
            <person name="Grigoriev I.V."/>
            <person name="Favel A."/>
            <person name="Rosso M.N."/>
            <person name="Martin F."/>
        </authorList>
    </citation>
    <scope>NUCLEOTIDE SEQUENCE [LARGE SCALE GENOMIC DNA]</scope>
    <source>
        <strain evidence="2 4">CIRM-BRFM 2984</strain>
    </source>
</reference>
<dbReference type="EMBL" id="JAWWNJ010000116">
    <property type="protein sequence ID" value="KAK6991714.1"/>
    <property type="molecule type" value="Genomic_DNA"/>
</dbReference>
<feature type="non-terminal residue" evidence="2">
    <location>
        <position position="1"/>
    </location>
</feature>
<keyword evidence="4" id="KW-1185">Reference proteome</keyword>
<evidence type="ECO:0000313" key="3">
    <source>
        <dbReference type="EMBL" id="KAK7034187.1"/>
    </source>
</evidence>
<dbReference type="Proteomes" id="UP001362999">
    <property type="component" value="Unassembled WGS sequence"/>
</dbReference>
<sequence>MEATVTWSPELTLKSYIPAHGFYSPAGHGCFSTDKLCPLQSNDYPWGPIMPSTPNTIADFDTAWSASDSDAWSSLEGNVQVPEDWLLRSLSGPTPSYGARTNVEQPLTNCYYNRSPLAVAIWSEKMESRCSDLQLDLTDNIKLCAPLAHGLCIRALIDPEGPTFRKPVIWTWPFLLKLVLVDQPLSIQEIMAEFSQRFAWCMESDSSWKVRQVIQRNV</sequence>
<dbReference type="EMBL" id="JAWWNJ010000021">
    <property type="protein sequence ID" value="KAK7034187.1"/>
    <property type="molecule type" value="Genomic_DNA"/>
</dbReference>
<organism evidence="2 4">
    <name type="scientific">Favolaschia claudopus</name>
    <dbReference type="NCBI Taxonomy" id="2862362"/>
    <lineage>
        <taxon>Eukaryota</taxon>
        <taxon>Fungi</taxon>
        <taxon>Dikarya</taxon>
        <taxon>Basidiomycota</taxon>
        <taxon>Agaricomycotina</taxon>
        <taxon>Agaricomycetes</taxon>
        <taxon>Agaricomycetidae</taxon>
        <taxon>Agaricales</taxon>
        <taxon>Marasmiineae</taxon>
        <taxon>Mycenaceae</taxon>
        <taxon>Favolaschia</taxon>
    </lineage>
</organism>